<dbReference type="Gene3D" id="3.40.390.10">
    <property type="entry name" value="Collagenase (Catalytic Domain)"/>
    <property type="match status" value="1"/>
</dbReference>
<protein>
    <recommendedName>
        <fullName evidence="7">Peptidase C-terminal archaeal/bacterial domain-containing protein</fullName>
    </recommendedName>
</protein>
<keyword evidence="3" id="KW-0479">Metal-binding</keyword>
<dbReference type="Pfam" id="PF01457">
    <property type="entry name" value="Peptidase_M8"/>
    <property type="match status" value="1"/>
</dbReference>
<dbReference type="EMBL" id="CP036432">
    <property type="protein sequence ID" value="QDV85707.1"/>
    <property type="molecule type" value="Genomic_DNA"/>
</dbReference>
<dbReference type="SUPFAM" id="SSF55486">
    <property type="entry name" value="Metalloproteases ('zincins'), catalytic domain"/>
    <property type="match status" value="2"/>
</dbReference>
<keyword evidence="4" id="KW-0378">Hydrolase</keyword>
<keyword evidence="6" id="KW-0482">Metalloprotease</keyword>
<accession>A0ABX5XVG0</accession>
<evidence type="ECO:0000256" key="2">
    <source>
        <dbReference type="ARBA" id="ARBA00022670"/>
    </source>
</evidence>
<feature type="domain" description="Peptidase C-terminal archaeal/bacterial" evidence="7">
    <location>
        <begin position="208"/>
        <end position="276"/>
    </location>
</feature>
<evidence type="ECO:0000256" key="1">
    <source>
        <dbReference type="ARBA" id="ARBA00001947"/>
    </source>
</evidence>
<evidence type="ECO:0000313" key="9">
    <source>
        <dbReference type="Proteomes" id="UP000318081"/>
    </source>
</evidence>
<evidence type="ECO:0000256" key="5">
    <source>
        <dbReference type="ARBA" id="ARBA00022833"/>
    </source>
</evidence>
<dbReference type="SUPFAM" id="SSF89260">
    <property type="entry name" value="Collagen-binding domain"/>
    <property type="match status" value="2"/>
</dbReference>
<comment type="cofactor">
    <cofactor evidence="1">
        <name>Zn(2+)</name>
        <dbReference type="ChEBI" id="CHEBI:29105"/>
    </cofactor>
</comment>
<dbReference type="InterPro" id="IPR007280">
    <property type="entry name" value="Peptidase_C_arc/bac"/>
</dbReference>
<dbReference type="Pfam" id="PF04151">
    <property type="entry name" value="PPC"/>
    <property type="match status" value="1"/>
</dbReference>
<evidence type="ECO:0000313" key="8">
    <source>
        <dbReference type="EMBL" id="QDV85707.1"/>
    </source>
</evidence>
<organism evidence="8 9">
    <name type="scientific">Stieleria magnilauensis</name>
    <dbReference type="NCBI Taxonomy" id="2527963"/>
    <lineage>
        <taxon>Bacteria</taxon>
        <taxon>Pseudomonadati</taxon>
        <taxon>Planctomycetota</taxon>
        <taxon>Planctomycetia</taxon>
        <taxon>Pirellulales</taxon>
        <taxon>Pirellulaceae</taxon>
        <taxon>Stieleria</taxon>
    </lineage>
</organism>
<keyword evidence="9" id="KW-1185">Reference proteome</keyword>
<evidence type="ECO:0000256" key="6">
    <source>
        <dbReference type="ARBA" id="ARBA00023049"/>
    </source>
</evidence>
<sequence length="522" mass="55524">MNNTNIRRKRKTKRIAFESLESRQLMSADLGIAVDAVFADTASIESSTNLLADDRYENNDRWNQARSIGTLSQSIAITDLVMADQADWYQFRINRPATSDANVSLQFQHSQGDLDFAVYDEALRLIGYSNSTSDSEQVSLADAGAGNYYVYVYGYSGAKNPNYTLTVSPGQGVTDDRFEPNNSYVQAANLGSIRAAHTESNLVMADAVDWYRFSLSRAGTTNSYVGIDFQNARGDLDIVVYDASGRRVGISNGVGNSEQVSLAGSSAGTYTIGVYGYRGATNPSYTLTINPGDVVPTPSPSVPVASAFQIDMNLRNLTSSQQAIFRNAAARWQQVIVGDLPNTIYQGRSVDDVLIDVAATSIDGPGGTLGGASADRLRPGSLLPYHGTIQFDTADLAVLESNGTLADVALHEIGHVLGVGTIWQQRGLVTNLDTNNPIFVGVQATAQYNAITGLAAAGVPVANTGGPGTRGGHWRESVFTTELMTGYIGPGAALPLSSITVASLADLGYQVNMSAADAYRNG</sequence>
<dbReference type="Proteomes" id="UP000318081">
    <property type="component" value="Chromosome"/>
</dbReference>
<keyword evidence="5" id="KW-0862">Zinc</keyword>
<gene>
    <name evidence="8" type="ORF">TBK1r_47230</name>
</gene>
<dbReference type="RefSeq" id="WP_145215777.1">
    <property type="nucleotide sequence ID" value="NZ_CP036432.1"/>
</dbReference>
<dbReference type="InterPro" id="IPR024079">
    <property type="entry name" value="MetalloPept_cat_dom_sf"/>
</dbReference>
<evidence type="ECO:0000259" key="7">
    <source>
        <dbReference type="Pfam" id="PF04151"/>
    </source>
</evidence>
<keyword evidence="2" id="KW-0645">Protease</keyword>
<reference evidence="8 9" key="1">
    <citation type="submission" date="2019-02" db="EMBL/GenBank/DDBJ databases">
        <title>Deep-cultivation of Planctomycetes and their phenomic and genomic characterization uncovers novel biology.</title>
        <authorList>
            <person name="Wiegand S."/>
            <person name="Jogler M."/>
            <person name="Boedeker C."/>
            <person name="Pinto D."/>
            <person name="Vollmers J."/>
            <person name="Rivas-Marin E."/>
            <person name="Kohn T."/>
            <person name="Peeters S.H."/>
            <person name="Heuer A."/>
            <person name="Rast P."/>
            <person name="Oberbeckmann S."/>
            <person name="Bunk B."/>
            <person name="Jeske O."/>
            <person name="Meyerdierks A."/>
            <person name="Storesund J.E."/>
            <person name="Kallscheuer N."/>
            <person name="Luecker S."/>
            <person name="Lage O.M."/>
            <person name="Pohl T."/>
            <person name="Merkel B.J."/>
            <person name="Hornburger P."/>
            <person name="Mueller R.-W."/>
            <person name="Bruemmer F."/>
            <person name="Labrenz M."/>
            <person name="Spormann A.M."/>
            <person name="Op den Camp H."/>
            <person name="Overmann J."/>
            <person name="Amann R."/>
            <person name="Jetten M.S.M."/>
            <person name="Mascher T."/>
            <person name="Medema M.H."/>
            <person name="Devos D.P."/>
            <person name="Kaster A.-K."/>
            <person name="Ovreas L."/>
            <person name="Rohde M."/>
            <person name="Galperin M.Y."/>
            <person name="Jogler C."/>
        </authorList>
    </citation>
    <scope>NUCLEOTIDE SEQUENCE [LARGE SCALE GENOMIC DNA]</scope>
    <source>
        <strain evidence="8 9">TBK1r</strain>
    </source>
</reference>
<dbReference type="InterPro" id="IPR001577">
    <property type="entry name" value="Peptidase_M8"/>
</dbReference>
<evidence type="ECO:0000256" key="3">
    <source>
        <dbReference type="ARBA" id="ARBA00022723"/>
    </source>
</evidence>
<name>A0ABX5XVG0_9BACT</name>
<proteinExistence type="predicted"/>
<evidence type="ECO:0000256" key="4">
    <source>
        <dbReference type="ARBA" id="ARBA00022801"/>
    </source>
</evidence>
<dbReference type="Gene3D" id="2.60.120.380">
    <property type="match status" value="2"/>
</dbReference>
<dbReference type="Gene3D" id="3.90.132.10">
    <property type="entry name" value="Leishmanolysin , domain 2"/>
    <property type="match status" value="1"/>
</dbReference>